<evidence type="ECO:0000313" key="3">
    <source>
        <dbReference type="EMBL" id="MBB5106543.1"/>
    </source>
</evidence>
<dbReference type="Proteomes" id="UP000326505">
    <property type="component" value="Chromosome"/>
</dbReference>
<proteinExistence type="predicted"/>
<evidence type="ECO:0000313" key="5">
    <source>
        <dbReference type="Proteomes" id="UP000326505"/>
    </source>
</evidence>
<organism evidence="4 5">
    <name type="scientific">Streptomyces spectabilis</name>
    <dbReference type="NCBI Taxonomy" id="68270"/>
    <lineage>
        <taxon>Bacteria</taxon>
        <taxon>Bacillati</taxon>
        <taxon>Actinomycetota</taxon>
        <taxon>Actinomycetes</taxon>
        <taxon>Kitasatosporales</taxon>
        <taxon>Streptomycetaceae</taxon>
        <taxon>Streptomyces</taxon>
    </lineage>
</organism>
<dbReference type="EMBL" id="JACHJD010000010">
    <property type="protein sequence ID" value="MBB5106543.1"/>
    <property type="molecule type" value="Genomic_DNA"/>
</dbReference>
<reference evidence="4 5" key="1">
    <citation type="submission" date="2017-09" db="EMBL/GenBank/DDBJ databases">
        <authorList>
            <person name="Lee N."/>
            <person name="Cho B.-K."/>
        </authorList>
    </citation>
    <scope>NUCLEOTIDE SEQUENCE [LARGE SCALE GENOMIC DNA]</scope>
    <source>
        <strain evidence="4 5">ATCC 27465</strain>
    </source>
</reference>
<evidence type="ECO:0000313" key="6">
    <source>
        <dbReference type="Proteomes" id="UP000549009"/>
    </source>
</evidence>
<dbReference type="OrthoDB" id="3215846at2"/>
<evidence type="ECO:0000313" key="4">
    <source>
        <dbReference type="EMBL" id="QEV60789.1"/>
    </source>
</evidence>
<feature type="compositionally biased region" description="Acidic residues" evidence="1">
    <location>
        <begin position="37"/>
        <end position="50"/>
    </location>
</feature>
<dbReference type="Proteomes" id="UP000549009">
    <property type="component" value="Unassembled WGS sequence"/>
</dbReference>
<reference evidence="3 6" key="2">
    <citation type="submission" date="2020-08" db="EMBL/GenBank/DDBJ databases">
        <title>Genomic Encyclopedia of Type Strains, Phase III (KMG-III): the genomes of soil and plant-associated and newly described type strains.</title>
        <authorList>
            <person name="Whitman W."/>
        </authorList>
    </citation>
    <scope>NUCLEOTIDE SEQUENCE [LARGE SCALE GENOMIC DNA]</scope>
    <source>
        <strain evidence="3 6">CECT 3146</strain>
    </source>
</reference>
<dbReference type="EMBL" id="CP023690">
    <property type="protein sequence ID" value="QEV60789.1"/>
    <property type="molecule type" value="Genomic_DNA"/>
</dbReference>
<keyword evidence="6" id="KW-1185">Reference proteome</keyword>
<name>A0A5P2XBV1_STRST</name>
<sequence>MRSPHRIAPTTDPPTDPPKKPNPYDELAELAPNPLDDFLEEDGGAADDEPWAPPNHRRGSRRRRNRFAGLPFAVKTLVALAVGAAFFVLADRWALLYAEHEAADKLKDQLNLSAAPEVDIEGFPFLTQVLDQRLDQVRVTVPDVAADRVSLAKVSATATDVTLKGDGPTSLTGAVIDKMHGEVLLSFDDLNRELGASQVTFTGHGRDQVLARGTLPVAGHDLKVRADAHIERVGVRGVATDIDRMRLDIGDLATYRPGARASEGLHLSRKSAGRVARESDRAKALLAVPTIAHRLGLPDAAVREALRSDAKLNDLTGSPRFVDDVMRLNLLDVAMEHPELLRRLGLDPALLKGLDGLTRPVLADRLSLAFQLPRLPGEGAVGLRDVTVRRDGIRAEVQGYGIGFG</sequence>
<evidence type="ECO:0000256" key="2">
    <source>
        <dbReference type="SAM" id="Phobius"/>
    </source>
</evidence>
<gene>
    <name evidence="4" type="ORF">CP982_20390</name>
    <name evidence="3" type="ORF">FHS40_005656</name>
</gene>
<accession>A0A5P2XBV1</accession>
<dbReference type="KEGG" id="sspb:CP982_20390"/>
<keyword evidence="2" id="KW-1133">Transmembrane helix</keyword>
<feature type="region of interest" description="Disordered" evidence="1">
    <location>
        <begin position="1"/>
        <end position="62"/>
    </location>
</feature>
<dbReference type="RefSeq" id="WP_150511864.1">
    <property type="nucleotide sequence ID" value="NZ_BMSQ01000022.1"/>
</dbReference>
<keyword evidence="2" id="KW-0812">Transmembrane</keyword>
<keyword evidence="2" id="KW-0472">Membrane</keyword>
<feature type="transmembrane region" description="Helical" evidence="2">
    <location>
        <begin position="67"/>
        <end position="90"/>
    </location>
</feature>
<protein>
    <submittedName>
        <fullName evidence="4">DUF2993 domain-containing protein</fullName>
    </submittedName>
</protein>
<dbReference type="InterPro" id="IPR021373">
    <property type="entry name" value="DUF2993"/>
</dbReference>
<dbReference type="Pfam" id="PF11209">
    <property type="entry name" value="LmeA"/>
    <property type="match status" value="1"/>
</dbReference>
<evidence type="ECO:0000256" key="1">
    <source>
        <dbReference type="SAM" id="MobiDB-lite"/>
    </source>
</evidence>
<dbReference type="AlphaFoldDB" id="A0A5P2XBV1"/>